<reference evidence="2" key="1">
    <citation type="submission" date="2025-08" db="UniProtKB">
        <authorList>
            <consortium name="RefSeq"/>
        </authorList>
    </citation>
    <scope>IDENTIFICATION</scope>
    <source>
        <tissue evidence="2">Whole larvae</tissue>
    </source>
</reference>
<dbReference type="RefSeq" id="XP_052749152.1">
    <property type="nucleotide sequence ID" value="XM_052893192.1"/>
</dbReference>
<sequence length="184" mass="20600">MATNGRHNTSGRLFVVDRRSKMQFLIDTGSDVCVFPRRALHERRPKSDFQLSAANGTTISTFGCTHLDLDLGLRRDFPWRFIVGDVTKAIIGADFLKFYGLLVDLRNQRLLDNTTTLSVVCSPAHSSTAISSIKIPIGESRYDQILKEFPEITNPSRKQADIKHNTVTSSGLRPDLQFIVLHAV</sequence>
<dbReference type="GeneID" id="128200274"/>
<name>A0ABM3MCK8_GALME</name>
<dbReference type="InterPro" id="IPR021109">
    <property type="entry name" value="Peptidase_aspartic_dom_sf"/>
</dbReference>
<organism evidence="1 2">
    <name type="scientific">Galleria mellonella</name>
    <name type="common">Greater wax moth</name>
    <dbReference type="NCBI Taxonomy" id="7137"/>
    <lineage>
        <taxon>Eukaryota</taxon>
        <taxon>Metazoa</taxon>
        <taxon>Ecdysozoa</taxon>
        <taxon>Arthropoda</taxon>
        <taxon>Hexapoda</taxon>
        <taxon>Insecta</taxon>
        <taxon>Pterygota</taxon>
        <taxon>Neoptera</taxon>
        <taxon>Endopterygota</taxon>
        <taxon>Lepidoptera</taxon>
        <taxon>Glossata</taxon>
        <taxon>Ditrysia</taxon>
        <taxon>Pyraloidea</taxon>
        <taxon>Pyralidae</taxon>
        <taxon>Galleriinae</taxon>
        <taxon>Galleria</taxon>
    </lineage>
</organism>
<dbReference type="Gene3D" id="2.40.70.10">
    <property type="entry name" value="Acid Proteases"/>
    <property type="match status" value="1"/>
</dbReference>
<protein>
    <submittedName>
        <fullName evidence="2">Uncharacterized protein LOC128200274</fullName>
    </submittedName>
</protein>
<dbReference type="Proteomes" id="UP001652740">
    <property type="component" value="Unplaced"/>
</dbReference>
<dbReference type="SUPFAM" id="SSF50630">
    <property type="entry name" value="Acid proteases"/>
    <property type="match status" value="1"/>
</dbReference>
<evidence type="ECO:0000313" key="1">
    <source>
        <dbReference type="Proteomes" id="UP001652740"/>
    </source>
</evidence>
<evidence type="ECO:0000313" key="2">
    <source>
        <dbReference type="RefSeq" id="XP_052749152.1"/>
    </source>
</evidence>
<gene>
    <name evidence="2" type="primary">LOC128200274</name>
</gene>
<keyword evidence="1" id="KW-1185">Reference proteome</keyword>
<proteinExistence type="predicted"/>
<accession>A0ABM3MCK8</accession>